<dbReference type="InterPro" id="IPR007235">
    <property type="entry name" value="Glyco_trans_28_C"/>
</dbReference>
<comment type="subcellular location">
    <subcellularLocation>
        <location evidence="7">Endoplasmic reticulum</location>
    </subcellularLocation>
</comment>
<comment type="catalytic activity">
    <reaction evidence="6">
        <text>an N-acetyl-alpha-D-glucosaminyl-diphospho-di-trans,poly-cis-dolichol + UDP-N-acetyl-alpha-D-glucosamine = an N,N'-diacetylchitobiosyl-diphospho-di-trans,poly-cis-dolichol + UDP + H(+)</text>
        <dbReference type="Rhea" id="RHEA:23380"/>
        <dbReference type="Rhea" id="RHEA-COMP:19507"/>
        <dbReference type="Rhea" id="RHEA-COMP:19510"/>
        <dbReference type="ChEBI" id="CHEBI:15378"/>
        <dbReference type="ChEBI" id="CHEBI:57269"/>
        <dbReference type="ChEBI" id="CHEBI:57705"/>
        <dbReference type="ChEBI" id="CHEBI:58223"/>
        <dbReference type="ChEBI" id="CHEBI:58427"/>
        <dbReference type="EC" id="2.4.1.141"/>
    </reaction>
</comment>
<dbReference type="OrthoDB" id="20273at2759"/>
<name>A0A9Q8LG40_PASFU</name>
<evidence type="ECO:0000256" key="1">
    <source>
        <dbReference type="ARBA" id="ARBA00011198"/>
    </source>
</evidence>
<evidence type="ECO:0000256" key="3">
    <source>
        <dbReference type="ARBA" id="ARBA00017468"/>
    </source>
</evidence>
<dbReference type="Proteomes" id="UP000756132">
    <property type="component" value="Chromosome 4"/>
</dbReference>
<keyword evidence="10" id="KW-1185">Reference proteome</keyword>
<protein>
    <recommendedName>
        <fullName evidence="3 7">UDP-N-acetylglucosamine transferase subunit ALG13</fullName>
        <ecNumber evidence="2 7">2.4.1.141</ecNumber>
    </recommendedName>
    <alternativeName>
        <fullName evidence="5 7">Asparagine-linked glycosylation protein 13</fullName>
    </alternativeName>
</protein>
<evidence type="ECO:0000256" key="2">
    <source>
        <dbReference type="ARBA" id="ARBA00012614"/>
    </source>
</evidence>
<feature type="domain" description="Glycosyl transferase family 28 C-terminal" evidence="8">
    <location>
        <begin position="8"/>
        <end position="168"/>
    </location>
</feature>
<reference evidence="9" key="2">
    <citation type="journal article" date="2022" name="Microb. Genom.">
        <title>A chromosome-scale genome assembly of the tomato pathogen Cladosporium fulvum reveals a compartmentalized genome architecture and the presence of a dispensable chromosome.</title>
        <authorList>
            <person name="Zaccaron A.Z."/>
            <person name="Chen L.H."/>
            <person name="Samaras A."/>
            <person name="Stergiopoulos I."/>
        </authorList>
    </citation>
    <scope>NUCLEOTIDE SEQUENCE</scope>
    <source>
        <strain evidence="9">Race5_Kim</strain>
    </source>
</reference>
<dbReference type="GO" id="GO:0006488">
    <property type="term" value="P:dolichol-linked oligosaccharide biosynthetic process"/>
    <property type="evidence" value="ECO:0007669"/>
    <property type="project" value="TreeGrafter"/>
</dbReference>
<evidence type="ECO:0000313" key="9">
    <source>
        <dbReference type="EMBL" id="UJO16752.1"/>
    </source>
</evidence>
<keyword evidence="7" id="KW-0256">Endoplasmic reticulum</keyword>
<accession>A0A9Q8LG40</accession>
<sequence>MTSNNSKTCFVTIGATASFAGLVKDVLSKPFFQALEAQGYTDLLVQYGQDGQELFDSCLTVAKNTESGSVIDVTGFALDKQGLGKYMAQAKGARTGGHEGVVISHAGSGTILDALRISVPLIVVPNEELLDNHQVELAEALAEQEYVVHGRLGQLAKALDDAEQLRKRSREWPPPNSGYHRQYKSLKTVIDDEMGFLD</sequence>
<evidence type="ECO:0000256" key="7">
    <source>
        <dbReference type="RuleBase" id="RU362128"/>
    </source>
</evidence>
<dbReference type="AlphaFoldDB" id="A0A9Q8LG40"/>
<keyword evidence="7 9" id="KW-0808">Transferase</keyword>
<dbReference type="EC" id="2.4.1.141" evidence="2 7"/>
<reference evidence="9" key="1">
    <citation type="submission" date="2021-12" db="EMBL/GenBank/DDBJ databases">
        <authorList>
            <person name="Zaccaron A."/>
            <person name="Stergiopoulos I."/>
        </authorList>
    </citation>
    <scope>NUCLEOTIDE SEQUENCE</scope>
    <source>
        <strain evidence="9">Race5_Kim</strain>
    </source>
</reference>
<dbReference type="OMA" id="QYKFRPN"/>
<dbReference type="SUPFAM" id="SSF53756">
    <property type="entry name" value="UDP-Glycosyltransferase/glycogen phosphorylase"/>
    <property type="match status" value="1"/>
</dbReference>
<evidence type="ECO:0000259" key="8">
    <source>
        <dbReference type="Pfam" id="PF04101"/>
    </source>
</evidence>
<comment type="similarity">
    <text evidence="7">Belongs to the glycosyltransferase 28 family.</text>
</comment>
<dbReference type="Gene3D" id="3.40.50.2000">
    <property type="entry name" value="Glycogen Phosphorylase B"/>
    <property type="match status" value="1"/>
</dbReference>
<keyword evidence="7" id="KW-0328">Glycosyltransferase</keyword>
<dbReference type="EMBL" id="CP090166">
    <property type="protein sequence ID" value="UJO16752.1"/>
    <property type="molecule type" value="Genomic_DNA"/>
</dbReference>
<gene>
    <name evidence="7" type="primary">ALG13</name>
    <name evidence="9" type="ORF">CLAFUR5_04539</name>
</gene>
<dbReference type="PANTHER" id="PTHR47043">
    <property type="entry name" value="UDP-N-ACETYLGLUCOSAMINE TRANSFERASE SUBUNIT ALG13"/>
    <property type="match status" value="1"/>
</dbReference>
<proteinExistence type="inferred from homology"/>
<dbReference type="GO" id="GO:0004577">
    <property type="term" value="F:N-acetylglucosaminyldiphosphodolichol N-acetylglucosaminyltransferase activity"/>
    <property type="evidence" value="ECO:0007669"/>
    <property type="project" value="UniProtKB-EC"/>
</dbReference>
<dbReference type="Pfam" id="PF04101">
    <property type="entry name" value="Glyco_tran_28_C"/>
    <property type="match status" value="1"/>
</dbReference>
<evidence type="ECO:0000256" key="5">
    <source>
        <dbReference type="ARBA" id="ARBA00032061"/>
    </source>
</evidence>
<organism evidence="9 10">
    <name type="scientific">Passalora fulva</name>
    <name type="common">Tomato leaf mold</name>
    <name type="synonym">Cladosporium fulvum</name>
    <dbReference type="NCBI Taxonomy" id="5499"/>
    <lineage>
        <taxon>Eukaryota</taxon>
        <taxon>Fungi</taxon>
        <taxon>Dikarya</taxon>
        <taxon>Ascomycota</taxon>
        <taxon>Pezizomycotina</taxon>
        <taxon>Dothideomycetes</taxon>
        <taxon>Dothideomycetidae</taxon>
        <taxon>Mycosphaerellales</taxon>
        <taxon>Mycosphaerellaceae</taxon>
        <taxon>Fulvia</taxon>
    </lineage>
</organism>
<evidence type="ECO:0000313" key="10">
    <source>
        <dbReference type="Proteomes" id="UP000756132"/>
    </source>
</evidence>
<evidence type="ECO:0000256" key="6">
    <source>
        <dbReference type="ARBA" id="ARBA00048184"/>
    </source>
</evidence>
<dbReference type="InterPro" id="IPR052474">
    <property type="entry name" value="UDP-GlcNAc_transferase"/>
</dbReference>
<dbReference type="PANTHER" id="PTHR47043:SF1">
    <property type="entry name" value="UDP-N-ACETYLGLUCOSAMINE TRANSFERASE SUBUNIT ALG13"/>
    <property type="match status" value="1"/>
</dbReference>
<comment type="function">
    <text evidence="4 7">Involved in protein N-glycosylation. Essential for the second step of the dolichol-linked oligosaccharide pathway.</text>
</comment>
<dbReference type="GO" id="GO:0043541">
    <property type="term" value="C:UDP-N-acetylglucosamine transferase complex"/>
    <property type="evidence" value="ECO:0007669"/>
    <property type="project" value="TreeGrafter"/>
</dbReference>
<evidence type="ECO:0000256" key="4">
    <source>
        <dbReference type="ARBA" id="ARBA00024804"/>
    </source>
</evidence>
<comment type="subunit">
    <text evidence="1 7">Heterodimer with ALG14 to form a functional enzyme.</text>
</comment>